<evidence type="ECO:0000313" key="3">
    <source>
        <dbReference type="Proteomes" id="UP000571084"/>
    </source>
</evidence>
<feature type="transmembrane region" description="Helical" evidence="1">
    <location>
        <begin position="12"/>
        <end position="42"/>
    </location>
</feature>
<dbReference type="AlphaFoldDB" id="A0A840RYN6"/>
<keyword evidence="3" id="KW-1185">Reference proteome</keyword>
<dbReference type="GO" id="GO:0006508">
    <property type="term" value="P:proteolysis"/>
    <property type="evidence" value="ECO:0007669"/>
    <property type="project" value="UniProtKB-KW"/>
</dbReference>
<dbReference type="GO" id="GO:0008233">
    <property type="term" value="F:peptidase activity"/>
    <property type="evidence" value="ECO:0007669"/>
    <property type="project" value="UniProtKB-KW"/>
</dbReference>
<keyword evidence="2" id="KW-0378">Hydrolase</keyword>
<keyword evidence="1" id="KW-0472">Membrane</keyword>
<comment type="caution">
    <text evidence="2">The sequence shown here is derived from an EMBL/GenBank/DDBJ whole genome shotgun (WGS) entry which is preliminary data.</text>
</comment>
<sequence>MLPWIAWLLSGGVLVLAELFTGTFYLLMIAIGMAAGALAAWFGAGLEWQFVIAAIVSVAGTIVVRRSQFGKRQKVDSAKDRNVNLDIGQPINVDRWTEENAGGAADNVELYTARVKYRGALWDVELAPGEVAHSGQFFIQEIRGSRLIVASHSSR</sequence>
<protein>
    <submittedName>
        <fullName evidence="2">Membrane protein implicated in regulation of membrane protease activity</fullName>
    </submittedName>
</protein>
<keyword evidence="1" id="KW-1133">Transmembrane helix</keyword>
<evidence type="ECO:0000256" key="1">
    <source>
        <dbReference type="SAM" id="Phobius"/>
    </source>
</evidence>
<accession>A0A840RYN6</accession>
<proteinExistence type="predicted"/>
<keyword evidence="2" id="KW-0645">Protease</keyword>
<dbReference type="Proteomes" id="UP000571084">
    <property type="component" value="Unassembled WGS sequence"/>
</dbReference>
<feature type="transmembrane region" description="Helical" evidence="1">
    <location>
        <begin position="48"/>
        <end position="64"/>
    </location>
</feature>
<keyword evidence="1" id="KW-0812">Transmembrane</keyword>
<name>A0A840RYN6_9BURK</name>
<gene>
    <name evidence="2" type="ORF">HNR39_004206</name>
</gene>
<organism evidence="2 3">
    <name type="scientific">Glaciimonas immobilis</name>
    <dbReference type="NCBI Taxonomy" id="728004"/>
    <lineage>
        <taxon>Bacteria</taxon>
        <taxon>Pseudomonadati</taxon>
        <taxon>Pseudomonadota</taxon>
        <taxon>Betaproteobacteria</taxon>
        <taxon>Burkholderiales</taxon>
        <taxon>Oxalobacteraceae</taxon>
        <taxon>Glaciimonas</taxon>
    </lineage>
</organism>
<dbReference type="EMBL" id="JACHHQ010000013">
    <property type="protein sequence ID" value="MBB5202342.1"/>
    <property type="molecule type" value="Genomic_DNA"/>
</dbReference>
<reference evidence="2 3" key="1">
    <citation type="submission" date="2020-08" db="EMBL/GenBank/DDBJ databases">
        <title>Genomic Encyclopedia of Type Strains, Phase IV (KMG-IV): sequencing the most valuable type-strain genomes for metagenomic binning, comparative biology and taxonomic classification.</title>
        <authorList>
            <person name="Goeker M."/>
        </authorList>
    </citation>
    <scope>NUCLEOTIDE SEQUENCE [LARGE SCALE GENOMIC DNA]</scope>
    <source>
        <strain evidence="2 3">DSM 23240</strain>
    </source>
</reference>
<dbReference type="RefSeq" id="WP_168057070.1">
    <property type="nucleotide sequence ID" value="NZ_JAAOZT010000014.1"/>
</dbReference>
<evidence type="ECO:0000313" key="2">
    <source>
        <dbReference type="EMBL" id="MBB5202342.1"/>
    </source>
</evidence>